<sequence>MGESRTTETNTTSTIKLDGSTSKLVDKGQGELYSPDYAINVNKETTKQGQDKKEEQEIPEGTSGMGLVEASKGVAADIIRRNFGAVKERLIENLAAAAVPADALDKTSQFLETFVRDVTLAAQGVTKDAILRIKTHLVDILPSLSPAITRKMVDEAEKEANRNGTESDQRVEEEGTHCEPPAGRSGKGDPYMSPLSSMFIDTPLSRL</sequence>
<feature type="region of interest" description="Disordered" evidence="1">
    <location>
        <begin position="36"/>
        <end position="59"/>
    </location>
</feature>
<feature type="compositionally biased region" description="Basic and acidic residues" evidence="1">
    <location>
        <begin position="44"/>
        <end position="56"/>
    </location>
</feature>
<feature type="compositionally biased region" description="Low complexity" evidence="1">
    <location>
        <begin position="1"/>
        <end position="14"/>
    </location>
</feature>
<comment type="caution">
    <text evidence="2">The sequence shown here is derived from an EMBL/GenBank/DDBJ whole genome shotgun (WGS) entry which is preliminary data.</text>
</comment>
<accession>A0A6A1VMK1</accession>
<keyword evidence="3" id="KW-1185">Reference proteome</keyword>
<reference evidence="2 3" key="1">
    <citation type="journal article" date="2019" name="Plant Biotechnol. J.">
        <title>The red bayberry genome and genetic basis of sex determination.</title>
        <authorList>
            <person name="Jia H.M."/>
            <person name="Jia H.J."/>
            <person name="Cai Q.L."/>
            <person name="Wang Y."/>
            <person name="Zhao H.B."/>
            <person name="Yang W.F."/>
            <person name="Wang G.Y."/>
            <person name="Li Y.H."/>
            <person name="Zhan D.L."/>
            <person name="Shen Y.T."/>
            <person name="Niu Q.F."/>
            <person name="Chang L."/>
            <person name="Qiu J."/>
            <person name="Zhao L."/>
            <person name="Xie H.B."/>
            <person name="Fu W.Y."/>
            <person name="Jin J."/>
            <person name="Li X.W."/>
            <person name="Jiao Y."/>
            <person name="Zhou C.C."/>
            <person name="Tu T."/>
            <person name="Chai C.Y."/>
            <person name="Gao J.L."/>
            <person name="Fan L.J."/>
            <person name="van de Weg E."/>
            <person name="Wang J.Y."/>
            <person name="Gao Z.S."/>
        </authorList>
    </citation>
    <scope>NUCLEOTIDE SEQUENCE [LARGE SCALE GENOMIC DNA]</scope>
    <source>
        <tissue evidence="2">Leaves</tissue>
    </source>
</reference>
<evidence type="ECO:0000313" key="3">
    <source>
        <dbReference type="Proteomes" id="UP000516437"/>
    </source>
</evidence>
<evidence type="ECO:0000313" key="2">
    <source>
        <dbReference type="EMBL" id="KAB1213008.1"/>
    </source>
</evidence>
<proteinExistence type="predicted"/>
<dbReference type="AlphaFoldDB" id="A0A6A1VMK1"/>
<dbReference type="OrthoDB" id="1194482at2759"/>
<protein>
    <submittedName>
        <fullName evidence="2">Uncharacterized protein</fullName>
    </submittedName>
</protein>
<gene>
    <name evidence="2" type="ORF">CJ030_MR5G016141</name>
</gene>
<organism evidence="2 3">
    <name type="scientific">Morella rubra</name>
    <name type="common">Chinese bayberry</name>
    <dbReference type="NCBI Taxonomy" id="262757"/>
    <lineage>
        <taxon>Eukaryota</taxon>
        <taxon>Viridiplantae</taxon>
        <taxon>Streptophyta</taxon>
        <taxon>Embryophyta</taxon>
        <taxon>Tracheophyta</taxon>
        <taxon>Spermatophyta</taxon>
        <taxon>Magnoliopsida</taxon>
        <taxon>eudicotyledons</taxon>
        <taxon>Gunneridae</taxon>
        <taxon>Pentapetalae</taxon>
        <taxon>rosids</taxon>
        <taxon>fabids</taxon>
        <taxon>Fagales</taxon>
        <taxon>Myricaceae</taxon>
        <taxon>Morella</taxon>
    </lineage>
</organism>
<name>A0A6A1VMK1_9ROSI</name>
<dbReference type="EMBL" id="RXIC02000023">
    <property type="protein sequence ID" value="KAB1213008.1"/>
    <property type="molecule type" value="Genomic_DNA"/>
</dbReference>
<dbReference type="Proteomes" id="UP000516437">
    <property type="component" value="Chromosome 5"/>
</dbReference>
<feature type="region of interest" description="Disordered" evidence="1">
    <location>
        <begin position="1"/>
        <end position="20"/>
    </location>
</feature>
<feature type="compositionally biased region" description="Basic and acidic residues" evidence="1">
    <location>
        <begin position="156"/>
        <end position="177"/>
    </location>
</feature>
<feature type="region of interest" description="Disordered" evidence="1">
    <location>
        <begin position="156"/>
        <end position="207"/>
    </location>
</feature>
<evidence type="ECO:0000256" key="1">
    <source>
        <dbReference type="SAM" id="MobiDB-lite"/>
    </source>
</evidence>